<evidence type="ECO:0000259" key="2">
    <source>
        <dbReference type="SMART" id="SM00829"/>
    </source>
</evidence>
<dbReference type="Gene3D" id="3.40.50.720">
    <property type="entry name" value="NAD(P)-binding Rossmann-like Domain"/>
    <property type="match status" value="1"/>
</dbReference>
<dbReference type="SUPFAM" id="SSF51735">
    <property type="entry name" value="NAD(P)-binding Rossmann-fold domains"/>
    <property type="match status" value="1"/>
</dbReference>
<proteinExistence type="predicted"/>
<feature type="compositionally biased region" description="Low complexity" evidence="1">
    <location>
        <begin position="1"/>
        <end position="18"/>
    </location>
</feature>
<organism evidence="3 4">
    <name type="scientific">Frankia nepalensis</name>
    <dbReference type="NCBI Taxonomy" id="1836974"/>
    <lineage>
        <taxon>Bacteria</taxon>
        <taxon>Bacillati</taxon>
        <taxon>Actinomycetota</taxon>
        <taxon>Actinomycetes</taxon>
        <taxon>Frankiales</taxon>
        <taxon>Frankiaceae</taxon>
        <taxon>Frankia</taxon>
    </lineage>
</organism>
<gene>
    <name evidence="3" type="ORF">I7412_14160</name>
</gene>
<dbReference type="Pfam" id="PF13602">
    <property type="entry name" value="ADH_zinc_N_2"/>
    <property type="match status" value="1"/>
</dbReference>
<evidence type="ECO:0000313" key="4">
    <source>
        <dbReference type="Proteomes" id="UP000604475"/>
    </source>
</evidence>
<protein>
    <submittedName>
        <fullName evidence="3">NADP-dependent oxidoreductase</fullName>
    </submittedName>
</protein>
<dbReference type="InterPro" id="IPR020843">
    <property type="entry name" value="ER"/>
</dbReference>
<dbReference type="EMBL" id="JAEACQ010000180">
    <property type="protein sequence ID" value="MBL7628272.1"/>
    <property type="molecule type" value="Genomic_DNA"/>
</dbReference>
<dbReference type="PANTHER" id="PTHR11695">
    <property type="entry name" value="ALCOHOL DEHYDROGENASE RELATED"/>
    <property type="match status" value="1"/>
</dbReference>
<accession>A0A937RE33</accession>
<dbReference type="SUPFAM" id="SSF50129">
    <property type="entry name" value="GroES-like"/>
    <property type="match status" value="1"/>
</dbReference>
<dbReference type="InterPro" id="IPR013154">
    <property type="entry name" value="ADH-like_N"/>
</dbReference>
<dbReference type="InterPro" id="IPR011032">
    <property type="entry name" value="GroES-like_sf"/>
</dbReference>
<dbReference type="Gene3D" id="3.90.180.10">
    <property type="entry name" value="Medium-chain alcohol dehydrogenases, catalytic domain"/>
    <property type="match status" value="1"/>
</dbReference>
<reference evidence="3" key="1">
    <citation type="submission" date="2020-12" db="EMBL/GenBank/DDBJ databases">
        <title>Genomic characterization of non-nitrogen-fixing Frankia strains.</title>
        <authorList>
            <person name="Carlos-Shanley C."/>
            <person name="Guerra T."/>
            <person name="Hahn D."/>
        </authorList>
    </citation>
    <scope>NUCLEOTIDE SEQUENCE</scope>
    <source>
        <strain evidence="3">CN6</strain>
    </source>
</reference>
<sequence length="364" mass="37498">MDTTPTRATEPAAATPAAPARPAPPAKAARAPAAKVARAALPSASAAPLARDTGTMMALRAHSRGGPEKLVYERAPRPVPAAGEVLVEVRAAAITFAELGWDLSWTRLDGSDRTPVIPAREVSGVVAELGPGVRGLAAGDQVYGLIDFDRDGAAAEYATVWAGDLAPRPRTVDDARAAALPLAALTAFQALVEHAVLAPGERVLVLGGAGGVGVYGVQIAACLGARVTATDAAGHAALVRSLGAEDFFDHTTADLERSGAAFDVVLDTVGGAALERAYPLVRPGGRLVTLSAQPPAEVTDRYGIVAIFFVARPDRDQLAYLARLVDEGGLRPVVARAFPLAEGRAAFESGRLPRRPGKTVLLVS</sequence>
<dbReference type="AlphaFoldDB" id="A0A937RE33"/>
<dbReference type="CDD" id="cd05289">
    <property type="entry name" value="MDR_like_2"/>
    <property type="match status" value="1"/>
</dbReference>
<dbReference type="GO" id="GO:0016491">
    <property type="term" value="F:oxidoreductase activity"/>
    <property type="evidence" value="ECO:0007669"/>
    <property type="project" value="InterPro"/>
</dbReference>
<dbReference type="InterPro" id="IPR036291">
    <property type="entry name" value="NAD(P)-bd_dom_sf"/>
</dbReference>
<feature type="region of interest" description="Disordered" evidence="1">
    <location>
        <begin position="1"/>
        <end position="31"/>
    </location>
</feature>
<dbReference type="InterPro" id="IPR050700">
    <property type="entry name" value="YIM1/Zinc_Alcohol_DH_Fams"/>
</dbReference>
<dbReference type="SMART" id="SM00829">
    <property type="entry name" value="PKS_ER"/>
    <property type="match status" value="1"/>
</dbReference>
<name>A0A937RE33_9ACTN</name>
<dbReference type="Pfam" id="PF08240">
    <property type="entry name" value="ADH_N"/>
    <property type="match status" value="1"/>
</dbReference>
<comment type="caution">
    <text evidence="3">The sequence shown here is derived from an EMBL/GenBank/DDBJ whole genome shotgun (WGS) entry which is preliminary data.</text>
</comment>
<dbReference type="PANTHER" id="PTHR11695:SF294">
    <property type="entry name" value="RETICULON-4-INTERACTING PROTEIN 1, MITOCHONDRIAL"/>
    <property type="match status" value="1"/>
</dbReference>
<dbReference type="Proteomes" id="UP000604475">
    <property type="component" value="Unassembled WGS sequence"/>
</dbReference>
<feature type="domain" description="Enoyl reductase (ER)" evidence="2">
    <location>
        <begin position="65"/>
        <end position="361"/>
    </location>
</feature>
<evidence type="ECO:0000313" key="3">
    <source>
        <dbReference type="EMBL" id="MBL7628272.1"/>
    </source>
</evidence>
<keyword evidence="4" id="KW-1185">Reference proteome</keyword>
<evidence type="ECO:0000256" key="1">
    <source>
        <dbReference type="SAM" id="MobiDB-lite"/>
    </source>
</evidence>